<organism evidence="2 3">
    <name type="scientific">Rangifer tarandus platyrhynchus</name>
    <name type="common">Svalbard reindeer</name>
    <dbReference type="NCBI Taxonomy" id="3082113"/>
    <lineage>
        <taxon>Eukaryota</taxon>
        <taxon>Metazoa</taxon>
        <taxon>Chordata</taxon>
        <taxon>Craniata</taxon>
        <taxon>Vertebrata</taxon>
        <taxon>Euteleostomi</taxon>
        <taxon>Mammalia</taxon>
        <taxon>Eutheria</taxon>
        <taxon>Laurasiatheria</taxon>
        <taxon>Artiodactyla</taxon>
        <taxon>Ruminantia</taxon>
        <taxon>Pecora</taxon>
        <taxon>Cervidae</taxon>
        <taxon>Odocoileinae</taxon>
        <taxon>Rangifer</taxon>
    </lineage>
</organism>
<dbReference type="EMBL" id="OX459963">
    <property type="protein sequence ID" value="CAI9167544.1"/>
    <property type="molecule type" value="Genomic_DNA"/>
</dbReference>
<evidence type="ECO:0000313" key="2">
    <source>
        <dbReference type="EMBL" id="CAI9167544.1"/>
    </source>
</evidence>
<name>A0ABN8Z1C8_RANTA</name>
<sequence>MTTAVSGLTRGEAHSRHSWTISLATGGEKQLRHSVPRRSPGTCPGWLAWQQLGIFPRLRQQPKGEASIGKMAYYKFCFGKQSSVQTIVRGRRGEAALKAAATRLPEQPQLLAGSGRPGAGSRRVGTGFDL</sequence>
<dbReference type="Proteomes" id="UP001176941">
    <property type="component" value="Chromosome 27"/>
</dbReference>
<feature type="region of interest" description="Disordered" evidence="1">
    <location>
        <begin position="108"/>
        <end position="130"/>
    </location>
</feature>
<feature type="compositionally biased region" description="Low complexity" evidence="1">
    <location>
        <begin position="119"/>
        <end position="130"/>
    </location>
</feature>
<keyword evidence="3" id="KW-1185">Reference proteome</keyword>
<accession>A0ABN8Z1C8</accession>
<protein>
    <submittedName>
        <fullName evidence="2">Uncharacterized protein</fullName>
    </submittedName>
</protein>
<reference evidence="2" key="1">
    <citation type="submission" date="2023-04" db="EMBL/GenBank/DDBJ databases">
        <authorList>
            <consortium name="ELIXIR-Norway"/>
        </authorList>
    </citation>
    <scope>NUCLEOTIDE SEQUENCE [LARGE SCALE GENOMIC DNA]</scope>
</reference>
<gene>
    <name evidence="2" type="ORF">MRATA1EN1_LOCUS16506</name>
</gene>
<evidence type="ECO:0000313" key="3">
    <source>
        <dbReference type="Proteomes" id="UP001176941"/>
    </source>
</evidence>
<evidence type="ECO:0000256" key="1">
    <source>
        <dbReference type="SAM" id="MobiDB-lite"/>
    </source>
</evidence>
<proteinExistence type="predicted"/>